<dbReference type="AlphaFoldDB" id="A0A495IKI8"/>
<evidence type="ECO:0000313" key="4">
    <source>
        <dbReference type="Proteomes" id="UP000280008"/>
    </source>
</evidence>
<dbReference type="SUPFAM" id="SSF46894">
    <property type="entry name" value="C-terminal effector domain of the bipartite response regulators"/>
    <property type="match status" value="1"/>
</dbReference>
<organism evidence="3 4">
    <name type="scientific">Frondihabitans australicus</name>
    <dbReference type="NCBI Taxonomy" id="386892"/>
    <lineage>
        <taxon>Bacteria</taxon>
        <taxon>Bacillati</taxon>
        <taxon>Actinomycetota</taxon>
        <taxon>Actinomycetes</taxon>
        <taxon>Micrococcales</taxon>
        <taxon>Microbacteriaceae</taxon>
        <taxon>Frondihabitans</taxon>
    </lineage>
</organism>
<name>A0A495IKI8_9MICO</name>
<dbReference type="EMBL" id="RBKS01000001">
    <property type="protein sequence ID" value="RKR75801.1"/>
    <property type="molecule type" value="Genomic_DNA"/>
</dbReference>
<evidence type="ECO:0000313" key="3">
    <source>
        <dbReference type="EMBL" id="RKR75801.1"/>
    </source>
</evidence>
<keyword evidence="1" id="KW-1133">Transmembrane helix</keyword>
<gene>
    <name evidence="3" type="ORF">C8E83_2957</name>
</gene>
<keyword evidence="1" id="KW-0812">Transmembrane</keyword>
<keyword evidence="4" id="KW-1185">Reference proteome</keyword>
<dbReference type="OrthoDB" id="46486at2"/>
<evidence type="ECO:0000259" key="2">
    <source>
        <dbReference type="PROSITE" id="PS50043"/>
    </source>
</evidence>
<dbReference type="Proteomes" id="UP000280008">
    <property type="component" value="Unassembled WGS sequence"/>
</dbReference>
<dbReference type="PRINTS" id="PR00038">
    <property type="entry name" value="HTHLUXR"/>
</dbReference>
<dbReference type="InterPro" id="IPR036388">
    <property type="entry name" value="WH-like_DNA-bd_sf"/>
</dbReference>
<dbReference type="Gene3D" id="1.10.10.10">
    <property type="entry name" value="Winged helix-like DNA-binding domain superfamily/Winged helix DNA-binding domain"/>
    <property type="match status" value="1"/>
</dbReference>
<protein>
    <submittedName>
        <fullName evidence="3">Regulatory LuxR family protein</fullName>
    </submittedName>
</protein>
<dbReference type="GO" id="GO:0006355">
    <property type="term" value="P:regulation of DNA-templated transcription"/>
    <property type="evidence" value="ECO:0007669"/>
    <property type="project" value="InterPro"/>
</dbReference>
<feature type="domain" description="HTH luxR-type" evidence="2">
    <location>
        <begin position="5"/>
        <end position="70"/>
    </location>
</feature>
<dbReference type="InterPro" id="IPR016032">
    <property type="entry name" value="Sig_transdc_resp-reg_C-effctor"/>
</dbReference>
<reference evidence="3 4" key="1">
    <citation type="submission" date="2018-10" db="EMBL/GenBank/DDBJ databases">
        <title>Sequencing the genomes of 1000 actinobacteria strains.</title>
        <authorList>
            <person name="Klenk H.-P."/>
        </authorList>
    </citation>
    <scope>NUCLEOTIDE SEQUENCE [LARGE SCALE GENOMIC DNA]</scope>
    <source>
        <strain evidence="3 4">DSM 17894</strain>
    </source>
</reference>
<dbReference type="SMART" id="SM00421">
    <property type="entry name" value="HTH_LUXR"/>
    <property type="match status" value="1"/>
</dbReference>
<sequence length="90" mass="9657">MSETSGTGRWRVSPRQVDILVLLSQGDAYKAIARKLNLSPATVAYHVGRMQQAVQARSVPALIARAFLLGVLTAELLPMLGVDDLPLDGT</sequence>
<feature type="transmembrane region" description="Helical" evidence="1">
    <location>
        <begin position="59"/>
        <end position="80"/>
    </location>
</feature>
<dbReference type="InterPro" id="IPR000792">
    <property type="entry name" value="Tscrpt_reg_LuxR_C"/>
</dbReference>
<evidence type="ECO:0000256" key="1">
    <source>
        <dbReference type="SAM" id="Phobius"/>
    </source>
</evidence>
<accession>A0A495IKI8</accession>
<proteinExistence type="predicted"/>
<comment type="caution">
    <text evidence="3">The sequence shown here is derived from an EMBL/GenBank/DDBJ whole genome shotgun (WGS) entry which is preliminary data.</text>
</comment>
<dbReference type="CDD" id="cd06170">
    <property type="entry name" value="LuxR_C_like"/>
    <property type="match status" value="1"/>
</dbReference>
<dbReference type="PROSITE" id="PS50043">
    <property type="entry name" value="HTH_LUXR_2"/>
    <property type="match status" value="1"/>
</dbReference>
<dbReference type="GO" id="GO:0003677">
    <property type="term" value="F:DNA binding"/>
    <property type="evidence" value="ECO:0007669"/>
    <property type="project" value="InterPro"/>
</dbReference>
<dbReference type="RefSeq" id="WP_121370558.1">
    <property type="nucleotide sequence ID" value="NZ_RBKS01000001.1"/>
</dbReference>
<keyword evidence="1" id="KW-0472">Membrane</keyword>
<dbReference type="Pfam" id="PF00196">
    <property type="entry name" value="GerE"/>
    <property type="match status" value="1"/>
</dbReference>